<sequence length="169" mass="20411">SPEDTLFSLALHQRRFGKVFCLKYVLDTALIMQKYKDTFDWCYVGKACEKYRLSSCLYFLLLQVKIFLGEDFSGESEKLSVAGIKKTMMRKFISRYIFSFSLGQKVRNNYLKSHFLLYDSFIEPVRYIMDIPLEQFAKYYGLKTYDKNTERLYRFRFLYFIFSFLKIKR</sequence>
<accession>X1DTD8</accession>
<organism evidence="1">
    <name type="scientific">marine sediment metagenome</name>
    <dbReference type="NCBI Taxonomy" id="412755"/>
    <lineage>
        <taxon>unclassified sequences</taxon>
        <taxon>metagenomes</taxon>
        <taxon>ecological metagenomes</taxon>
    </lineage>
</organism>
<evidence type="ECO:0000313" key="1">
    <source>
        <dbReference type="EMBL" id="GAH08239.1"/>
    </source>
</evidence>
<gene>
    <name evidence="1" type="ORF">S01H4_51838</name>
</gene>
<comment type="caution">
    <text evidence="1">The sequence shown here is derived from an EMBL/GenBank/DDBJ whole genome shotgun (WGS) entry which is preliminary data.</text>
</comment>
<name>X1DTD8_9ZZZZ</name>
<dbReference type="EMBL" id="BART01029562">
    <property type="protein sequence ID" value="GAH08239.1"/>
    <property type="molecule type" value="Genomic_DNA"/>
</dbReference>
<protein>
    <submittedName>
        <fullName evidence="1">Uncharacterized protein</fullName>
    </submittedName>
</protein>
<feature type="non-terminal residue" evidence="1">
    <location>
        <position position="1"/>
    </location>
</feature>
<dbReference type="AlphaFoldDB" id="X1DTD8"/>
<proteinExistence type="predicted"/>
<reference evidence="1" key="1">
    <citation type="journal article" date="2014" name="Front. Microbiol.">
        <title>High frequency of phylogenetically diverse reductive dehalogenase-homologous genes in deep subseafloor sedimentary metagenomes.</title>
        <authorList>
            <person name="Kawai M."/>
            <person name="Futagami T."/>
            <person name="Toyoda A."/>
            <person name="Takaki Y."/>
            <person name="Nishi S."/>
            <person name="Hori S."/>
            <person name="Arai W."/>
            <person name="Tsubouchi T."/>
            <person name="Morono Y."/>
            <person name="Uchiyama I."/>
            <person name="Ito T."/>
            <person name="Fujiyama A."/>
            <person name="Inagaki F."/>
            <person name="Takami H."/>
        </authorList>
    </citation>
    <scope>NUCLEOTIDE SEQUENCE</scope>
    <source>
        <strain evidence="1">Expedition CK06-06</strain>
    </source>
</reference>